<gene>
    <name evidence="1" type="ordered locus">TK0488</name>
</gene>
<keyword evidence="2" id="KW-1185">Reference proteome</keyword>
<name>Q5JD80_THEKO</name>
<dbReference type="OrthoDB" id="102312at2157"/>
<organism evidence="1 2">
    <name type="scientific">Thermococcus kodakarensis (strain ATCC BAA-918 / JCM 12380 / KOD1)</name>
    <name type="common">Pyrococcus kodakaraensis (strain KOD1)</name>
    <dbReference type="NCBI Taxonomy" id="69014"/>
    <lineage>
        <taxon>Archaea</taxon>
        <taxon>Methanobacteriati</taxon>
        <taxon>Methanobacteriota</taxon>
        <taxon>Thermococci</taxon>
        <taxon>Thermococcales</taxon>
        <taxon>Thermococcaceae</taxon>
        <taxon>Thermococcus</taxon>
    </lineage>
</organism>
<dbReference type="RefSeq" id="WP_011249443.1">
    <property type="nucleotide sequence ID" value="NC_006624.1"/>
</dbReference>
<accession>Q5JD80</accession>
<protein>
    <submittedName>
        <fullName evidence="1">Uncharacterized protein</fullName>
    </submittedName>
</protein>
<dbReference type="PATRIC" id="fig|69014.16.peg.479"/>
<dbReference type="EnsemblBacteria" id="BAD84677">
    <property type="protein sequence ID" value="BAD84677"/>
    <property type="gene ID" value="TK0488"/>
</dbReference>
<proteinExistence type="predicted"/>
<sequence length="206" mass="23859">MNTLKLSGKHIYIEADLGKFYGGAYPFPLIMLLDDHVIVGMCWKKWSSGKLVGSPGDPYGVVQDLLDSVRFFMVAKPRRLVGVKPDTVREYGFQVGEDSSIYSATSVADSVFIFLERKNDVVKIHYYNQLLYETDCPEFKGMGRGTIELPFLEFVNDVLEISEGYLKNYAGVIERIMREYEEEPYDHDILWRWYLEIKEEITGRRI</sequence>
<dbReference type="EMBL" id="AP006878">
    <property type="protein sequence ID" value="BAD84677.1"/>
    <property type="molecule type" value="Genomic_DNA"/>
</dbReference>
<evidence type="ECO:0000313" key="2">
    <source>
        <dbReference type="Proteomes" id="UP000000536"/>
    </source>
</evidence>
<reference evidence="1 2" key="1">
    <citation type="journal article" date="2005" name="Genome Res.">
        <title>Complete genome sequence of the hyperthermophilic archaeon Thermococcus kodakaraensis KOD1 and comparison with Pyrococcus genomes.</title>
        <authorList>
            <person name="Fukui T."/>
            <person name="Atomi H."/>
            <person name="Kanai T."/>
            <person name="Matsumi R."/>
            <person name="Fujiwara S."/>
            <person name="Imanaka T."/>
        </authorList>
    </citation>
    <scope>NUCLEOTIDE SEQUENCE [LARGE SCALE GENOMIC DNA]</scope>
    <source>
        <strain evidence="2">ATCC BAA-918 / JCM 12380 / KOD1</strain>
    </source>
</reference>
<dbReference type="KEGG" id="tko:TK0488"/>
<dbReference type="InParanoid" id="Q5JD80"/>
<dbReference type="AlphaFoldDB" id="Q5JD80"/>
<dbReference type="STRING" id="69014.TK0488"/>
<evidence type="ECO:0000313" key="1">
    <source>
        <dbReference type="EMBL" id="BAD84677.1"/>
    </source>
</evidence>
<dbReference type="PhylomeDB" id="Q5JD80"/>
<dbReference type="Proteomes" id="UP000000536">
    <property type="component" value="Chromosome"/>
</dbReference>
<dbReference type="HOGENOM" id="CLU_1237976_0_0_2"/>
<dbReference type="eggNOG" id="arCOG07145">
    <property type="taxonomic scope" value="Archaea"/>
</dbReference>
<dbReference type="GeneID" id="78446999"/>